<gene>
    <name evidence="10" type="primary">AUGUSTUS-3.0.2_05640</name>
    <name evidence="10" type="ORF">TcasGA2_TC005640</name>
</gene>
<evidence type="ECO:0000256" key="4">
    <source>
        <dbReference type="ARBA" id="ARBA00022737"/>
    </source>
</evidence>
<dbReference type="eggNOG" id="KOG4806">
    <property type="taxonomic scope" value="Eukaryota"/>
</dbReference>
<comment type="subcellular location">
    <subcellularLocation>
        <location evidence="1">Secreted</location>
    </subcellularLocation>
</comment>
<dbReference type="CDD" id="cd00063">
    <property type="entry name" value="FN3"/>
    <property type="match status" value="1"/>
</dbReference>
<keyword evidence="3 8" id="KW-0732">Signal</keyword>
<dbReference type="InterPro" id="IPR055271">
    <property type="entry name" value="NDNF_Fn(III)_1"/>
</dbReference>
<protein>
    <recommendedName>
        <fullName evidence="6">Protein NDNF</fullName>
    </recommendedName>
</protein>
<evidence type="ECO:0000313" key="11">
    <source>
        <dbReference type="Proteomes" id="UP000007266"/>
    </source>
</evidence>
<feature type="chain" id="PRO_5007310842" description="Protein NDNF" evidence="8">
    <location>
        <begin position="25"/>
        <end position="488"/>
    </location>
</feature>
<dbReference type="SUPFAM" id="SSF49265">
    <property type="entry name" value="Fibronectin type III"/>
    <property type="match status" value="2"/>
</dbReference>
<evidence type="ECO:0000313" key="10">
    <source>
        <dbReference type="EMBL" id="EFA08046.2"/>
    </source>
</evidence>
<keyword evidence="4" id="KW-0677">Repeat</keyword>
<comment type="function">
    <text evidence="7">Secretory protein that plays a role in various cellular processes. Acts as a chemorepellent acting on gonadotropin-releasing hormone (GnRH) expressing neurons regulating their migration to the hypothalamus. Also promotes neuron migration, growth and survival as well as neurite outgrowth and is involved in the development of the olfactory system. May also act through the regulation of growth factors activity and downstream signaling. Also regulates extracellular matrix assembly and cell adhesiveness. Promotes endothelial cell survival, vessel formation and plays an important role in the process of revascularization through NOS3-dependent mechanisms.</text>
</comment>
<evidence type="ECO:0000256" key="5">
    <source>
        <dbReference type="ARBA" id="ARBA00023180"/>
    </source>
</evidence>
<keyword evidence="5" id="KW-0325">Glycoprotein</keyword>
<feature type="domain" description="Fibronectin type-III" evidence="9">
    <location>
        <begin position="141"/>
        <end position="232"/>
    </location>
</feature>
<dbReference type="InterPro" id="IPR013783">
    <property type="entry name" value="Ig-like_fold"/>
</dbReference>
<evidence type="ECO:0000256" key="1">
    <source>
        <dbReference type="ARBA" id="ARBA00004613"/>
    </source>
</evidence>
<organism evidence="10 11">
    <name type="scientific">Tribolium castaneum</name>
    <name type="common">Red flour beetle</name>
    <dbReference type="NCBI Taxonomy" id="7070"/>
    <lineage>
        <taxon>Eukaryota</taxon>
        <taxon>Metazoa</taxon>
        <taxon>Ecdysozoa</taxon>
        <taxon>Arthropoda</taxon>
        <taxon>Hexapoda</taxon>
        <taxon>Insecta</taxon>
        <taxon>Pterygota</taxon>
        <taxon>Neoptera</taxon>
        <taxon>Endopterygota</taxon>
        <taxon>Coleoptera</taxon>
        <taxon>Polyphaga</taxon>
        <taxon>Cucujiformia</taxon>
        <taxon>Tenebrionidae</taxon>
        <taxon>Tenebrionidae incertae sedis</taxon>
        <taxon>Tribolium</taxon>
    </lineage>
</organism>
<reference evidence="10 11" key="1">
    <citation type="journal article" date="2008" name="Nature">
        <title>The genome of the model beetle and pest Tribolium castaneum.</title>
        <authorList>
            <consortium name="Tribolium Genome Sequencing Consortium"/>
            <person name="Richards S."/>
            <person name="Gibbs R.A."/>
            <person name="Weinstock G.M."/>
            <person name="Brown S.J."/>
            <person name="Denell R."/>
            <person name="Beeman R.W."/>
            <person name="Gibbs R."/>
            <person name="Beeman R.W."/>
            <person name="Brown S.J."/>
            <person name="Bucher G."/>
            <person name="Friedrich M."/>
            <person name="Grimmelikhuijzen C.J."/>
            <person name="Klingler M."/>
            <person name="Lorenzen M."/>
            <person name="Richards S."/>
            <person name="Roth S."/>
            <person name="Schroder R."/>
            <person name="Tautz D."/>
            <person name="Zdobnov E.M."/>
            <person name="Muzny D."/>
            <person name="Gibbs R.A."/>
            <person name="Weinstock G.M."/>
            <person name="Attaway T."/>
            <person name="Bell S."/>
            <person name="Buhay C.J."/>
            <person name="Chandrabose M.N."/>
            <person name="Chavez D."/>
            <person name="Clerk-Blankenburg K.P."/>
            <person name="Cree A."/>
            <person name="Dao M."/>
            <person name="Davis C."/>
            <person name="Chacko J."/>
            <person name="Dinh H."/>
            <person name="Dugan-Rocha S."/>
            <person name="Fowler G."/>
            <person name="Garner T.T."/>
            <person name="Garnes J."/>
            <person name="Gnirke A."/>
            <person name="Hawes A."/>
            <person name="Hernandez J."/>
            <person name="Hines S."/>
            <person name="Holder M."/>
            <person name="Hume J."/>
            <person name="Jhangiani S.N."/>
            <person name="Joshi V."/>
            <person name="Khan Z.M."/>
            <person name="Jackson L."/>
            <person name="Kovar C."/>
            <person name="Kowis A."/>
            <person name="Lee S."/>
            <person name="Lewis L.R."/>
            <person name="Margolis J."/>
            <person name="Morgan M."/>
            <person name="Nazareth L.V."/>
            <person name="Nguyen N."/>
            <person name="Okwuonu G."/>
            <person name="Parker D."/>
            <person name="Richards S."/>
            <person name="Ruiz S.J."/>
            <person name="Santibanez J."/>
            <person name="Savard J."/>
            <person name="Scherer S.E."/>
            <person name="Schneider B."/>
            <person name="Sodergren E."/>
            <person name="Tautz D."/>
            <person name="Vattahil S."/>
            <person name="Villasana D."/>
            <person name="White C.S."/>
            <person name="Wright R."/>
            <person name="Park Y."/>
            <person name="Beeman R.W."/>
            <person name="Lord J."/>
            <person name="Oppert B."/>
            <person name="Lorenzen M."/>
            <person name="Brown S."/>
            <person name="Wang L."/>
            <person name="Savard J."/>
            <person name="Tautz D."/>
            <person name="Richards S."/>
            <person name="Weinstock G."/>
            <person name="Gibbs R.A."/>
            <person name="Liu Y."/>
            <person name="Worley K."/>
            <person name="Weinstock G."/>
            <person name="Elsik C.G."/>
            <person name="Reese J.T."/>
            <person name="Elhaik E."/>
            <person name="Landan G."/>
            <person name="Graur D."/>
            <person name="Arensburger P."/>
            <person name="Atkinson P."/>
            <person name="Beeman R.W."/>
            <person name="Beidler J."/>
            <person name="Brown S.J."/>
            <person name="Demuth J.P."/>
            <person name="Drury D.W."/>
            <person name="Du Y.Z."/>
            <person name="Fujiwara H."/>
            <person name="Lorenzen M."/>
            <person name="Maselli V."/>
            <person name="Osanai M."/>
            <person name="Park Y."/>
            <person name="Robertson H.M."/>
            <person name="Tu Z."/>
            <person name="Wang J.J."/>
            <person name="Wang S."/>
            <person name="Richards S."/>
            <person name="Song H."/>
            <person name="Zhang L."/>
            <person name="Sodergren E."/>
            <person name="Werner D."/>
            <person name="Stanke M."/>
            <person name="Morgenstern B."/>
            <person name="Solovyev V."/>
            <person name="Kosarev P."/>
            <person name="Brown G."/>
            <person name="Chen H.C."/>
            <person name="Ermolaeva O."/>
            <person name="Hlavina W."/>
            <person name="Kapustin Y."/>
            <person name="Kiryutin B."/>
            <person name="Kitts P."/>
            <person name="Maglott D."/>
            <person name="Pruitt K."/>
            <person name="Sapojnikov V."/>
            <person name="Souvorov A."/>
            <person name="Mackey A.J."/>
            <person name="Waterhouse R.M."/>
            <person name="Wyder S."/>
            <person name="Zdobnov E.M."/>
            <person name="Zdobnov E.M."/>
            <person name="Wyder S."/>
            <person name="Kriventseva E.V."/>
            <person name="Kadowaki T."/>
            <person name="Bork P."/>
            <person name="Aranda M."/>
            <person name="Bao R."/>
            <person name="Beermann A."/>
            <person name="Berns N."/>
            <person name="Bolognesi R."/>
            <person name="Bonneton F."/>
            <person name="Bopp D."/>
            <person name="Brown S.J."/>
            <person name="Bucher G."/>
            <person name="Butts T."/>
            <person name="Chaumot A."/>
            <person name="Denell R.E."/>
            <person name="Ferrier D.E."/>
            <person name="Friedrich M."/>
            <person name="Gordon C.M."/>
            <person name="Jindra M."/>
            <person name="Klingler M."/>
            <person name="Lan Q."/>
            <person name="Lattorff H.M."/>
            <person name="Laudet V."/>
            <person name="von Levetsow C."/>
            <person name="Liu Z."/>
            <person name="Lutz R."/>
            <person name="Lynch J.A."/>
            <person name="da Fonseca R.N."/>
            <person name="Posnien N."/>
            <person name="Reuter R."/>
            <person name="Roth S."/>
            <person name="Savard J."/>
            <person name="Schinko J.B."/>
            <person name="Schmitt C."/>
            <person name="Schoppmeier M."/>
            <person name="Schroder R."/>
            <person name="Shippy T.D."/>
            <person name="Simonnet F."/>
            <person name="Marques-Souza H."/>
            <person name="Tautz D."/>
            <person name="Tomoyasu Y."/>
            <person name="Trauner J."/>
            <person name="Van der Zee M."/>
            <person name="Vervoort M."/>
            <person name="Wittkopp N."/>
            <person name="Wimmer E.A."/>
            <person name="Yang X."/>
            <person name="Jones A.K."/>
            <person name="Sattelle D.B."/>
            <person name="Ebert P.R."/>
            <person name="Nelson D."/>
            <person name="Scott J.G."/>
            <person name="Beeman R.W."/>
            <person name="Muthukrishnan S."/>
            <person name="Kramer K.J."/>
            <person name="Arakane Y."/>
            <person name="Beeman R.W."/>
            <person name="Zhu Q."/>
            <person name="Hogenkamp D."/>
            <person name="Dixit R."/>
            <person name="Oppert B."/>
            <person name="Jiang H."/>
            <person name="Zou Z."/>
            <person name="Marshall J."/>
            <person name="Elpidina E."/>
            <person name="Vinokurov K."/>
            <person name="Oppert C."/>
            <person name="Zou Z."/>
            <person name="Evans J."/>
            <person name="Lu Z."/>
            <person name="Zhao P."/>
            <person name="Sumathipala N."/>
            <person name="Altincicek B."/>
            <person name="Vilcinskas A."/>
            <person name="Williams M."/>
            <person name="Hultmark D."/>
            <person name="Hetru C."/>
            <person name="Jiang H."/>
            <person name="Grimmelikhuijzen C.J."/>
            <person name="Hauser F."/>
            <person name="Cazzamali G."/>
            <person name="Williamson M."/>
            <person name="Park Y."/>
            <person name="Li B."/>
            <person name="Tanaka Y."/>
            <person name="Predel R."/>
            <person name="Neupert S."/>
            <person name="Schachtner J."/>
            <person name="Verleyen P."/>
            <person name="Raible F."/>
            <person name="Bork P."/>
            <person name="Friedrich M."/>
            <person name="Walden K.K."/>
            <person name="Robertson H.M."/>
            <person name="Angeli S."/>
            <person name="Foret S."/>
            <person name="Bucher G."/>
            <person name="Schuetz S."/>
            <person name="Maleszka R."/>
            <person name="Wimmer E.A."/>
            <person name="Beeman R.W."/>
            <person name="Lorenzen M."/>
            <person name="Tomoyasu Y."/>
            <person name="Miller S.C."/>
            <person name="Grossmann D."/>
            <person name="Bucher G."/>
        </authorList>
    </citation>
    <scope>NUCLEOTIDE SEQUENCE [LARGE SCALE GENOMIC DNA]</scope>
    <source>
        <strain evidence="10 11">Georgia GA2</strain>
    </source>
</reference>
<dbReference type="KEGG" id="tca:659803"/>
<evidence type="ECO:0000256" key="2">
    <source>
        <dbReference type="ARBA" id="ARBA00022525"/>
    </source>
</evidence>
<dbReference type="InParanoid" id="D6WX44"/>
<dbReference type="Proteomes" id="UP000007266">
    <property type="component" value="Linkage group 8"/>
</dbReference>
<dbReference type="FunCoup" id="D6WX44">
    <property type="interactions" value="10"/>
</dbReference>
<dbReference type="GO" id="GO:0005576">
    <property type="term" value="C:extracellular region"/>
    <property type="evidence" value="ECO:0007669"/>
    <property type="project" value="UniProtKB-SubCell"/>
</dbReference>
<dbReference type="OMA" id="VHIWLQG"/>
<dbReference type="InterPro" id="IPR036116">
    <property type="entry name" value="FN3_sf"/>
</dbReference>
<evidence type="ECO:0000256" key="6">
    <source>
        <dbReference type="ARBA" id="ARBA00024096"/>
    </source>
</evidence>
<dbReference type="InterPro" id="IPR019326">
    <property type="entry name" value="NDNF"/>
</dbReference>
<dbReference type="Pfam" id="PF19433">
    <property type="entry name" value="NDNF_C"/>
    <property type="match status" value="1"/>
</dbReference>
<proteinExistence type="predicted"/>
<evidence type="ECO:0000256" key="3">
    <source>
        <dbReference type="ARBA" id="ARBA00022729"/>
    </source>
</evidence>
<dbReference type="PANTHER" id="PTHR14619">
    <property type="entry name" value="NEURON-DERIVED NEUROTROPHIC FACTOR"/>
    <property type="match status" value="1"/>
</dbReference>
<dbReference type="Pfam" id="PF10179">
    <property type="entry name" value="NDNF"/>
    <property type="match status" value="2"/>
</dbReference>
<evidence type="ECO:0000259" key="9">
    <source>
        <dbReference type="SMART" id="SM00060"/>
    </source>
</evidence>
<feature type="domain" description="Fibronectin type-III" evidence="9">
    <location>
        <begin position="359"/>
        <end position="469"/>
    </location>
</feature>
<dbReference type="OrthoDB" id="9872501at2759"/>
<keyword evidence="2" id="KW-0964">Secreted</keyword>
<dbReference type="PANTHER" id="PTHR14619:SF3">
    <property type="entry name" value="PROTEIN NDNF"/>
    <property type="match status" value="1"/>
</dbReference>
<reference evidence="10 11" key="2">
    <citation type="journal article" date="2010" name="Nucleic Acids Res.">
        <title>BeetleBase in 2010: revisions to provide comprehensive genomic information for Tribolium castaneum.</title>
        <authorList>
            <person name="Kim H.S."/>
            <person name="Murphy T."/>
            <person name="Xia J."/>
            <person name="Caragea D."/>
            <person name="Park Y."/>
            <person name="Beeman R.W."/>
            <person name="Lorenzen M.D."/>
            <person name="Butcher S."/>
            <person name="Manak J.R."/>
            <person name="Brown S.J."/>
        </authorList>
    </citation>
    <scope>GENOME REANNOTATION</scope>
    <source>
        <strain evidence="10 11">Georgia GA2</strain>
    </source>
</reference>
<accession>D6WX44</accession>
<dbReference type="InterPro" id="IPR003961">
    <property type="entry name" value="FN3_dom"/>
</dbReference>
<evidence type="ECO:0000256" key="8">
    <source>
        <dbReference type="SAM" id="SignalP"/>
    </source>
</evidence>
<dbReference type="HOGENOM" id="CLU_558183_0_0_1"/>
<keyword evidence="11" id="KW-1185">Reference proteome</keyword>
<dbReference type="EMBL" id="KQ971361">
    <property type="protein sequence ID" value="EFA08046.2"/>
    <property type="molecule type" value="Genomic_DNA"/>
</dbReference>
<dbReference type="AlphaFoldDB" id="D6WX44"/>
<evidence type="ECO:0000256" key="7">
    <source>
        <dbReference type="ARBA" id="ARBA00046135"/>
    </source>
</evidence>
<dbReference type="SMART" id="SM00060">
    <property type="entry name" value="FN3"/>
    <property type="match status" value="2"/>
</dbReference>
<dbReference type="InterPro" id="IPR045805">
    <property type="entry name" value="NDNF_C"/>
</dbReference>
<sequence>MVARLLSTLLVLHSISVLLPSSCCRKKEPKLPVLQLHTNDSLPADLQVTVGLPAGRNKSYSYTSPSAHGALSVTLTACTSPIFWSFGPDNTTMLHTHSMDTYHVPSPSQGVYTLTLLAPESATLAHIYISTERGGPQALQSAKFSKVRLLKRQKGKRLTVKWNPSLVDPQGTDYCLVVGTKPPVGSLCAAQQDPALAVACVGRKTHHTITGLKHSQKYYFSVFAINNQSNFTYPYGTISSVFDGRFRHTSLKDGKATFANLKKLDGKAVFRYKVVNATESLDLFVIPCGGAIDIEVTLKNATVVPPKRVKSFGRITIKNPVQFARYYIKIYALNREELKKTSGVEIYATTRFPTKIPLPNMPQTLKVTEYKGLTTCDSVTVAWMAAPGQKSAHYCLSATEGKIREMEDYRMPNQCGLESRLKKSVDFAVKFCTDEKNYKEPVVYKTINQLKPGRNYIIQVTVKKPKGKTLSYDLLQVHTKPSCRRKQE</sequence>
<name>D6WX44_TRICA</name>
<dbReference type="Gene3D" id="2.60.40.10">
    <property type="entry name" value="Immunoglobulins"/>
    <property type="match status" value="1"/>
</dbReference>
<feature type="signal peptide" evidence="8">
    <location>
        <begin position="1"/>
        <end position="24"/>
    </location>
</feature>